<name>A0ABN2PMC5_9MICC</name>
<organism evidence="1 2">
    <name type="scientific">Arthrobacter gandavensis</name>
    <dbReference type="NCBI Taxonomy" id="169960"/>
    <lineage>
        <taxon>Bacteria</taxon>
        <taxon>Bacillati</taxon>
        <taxon>Actinomycetota</taxon>
        <taxon>Actinomycetes</taxon>
        <taxon>Micrococcales</taxon>
        <taxon>Micrococcaceae</taxon>
        <taxon>Arthrobacter</taxon>
    </lineage>
</organism>
<gene>
    <name evidence="1" type="ORF">GCM10009688_30050</name>
</gene>
<dbReference type="Proteomes" id="UP001500784">
    <property type="component" value="Unassembled WGS sequence"/>
</dbReference>
<reference evidence="1 2" key="1">
    <citation type="journal article" date="2019" name="Int. J. Syst. Evol. Microbiol.">
        <title>The Global Catalogue of Microorganisms (GCM) 10K type strain sequencing project: providing services to taxonomists for standard genome sequencing and annotation.</title>
        <authorList>
            <consortium name="The Broad Institute Genomics Platform"/>
            <consortium name="The Broad Institute Genome Sequencing Center for Infectious Disease"/>
            <person name="Wu L."/>
            <person name="Ma J."/>
        </authorList>
    </citation>
    <scope>NUCLEOTIDE SEQUENCE [LARGE SCALE GENOMIC DNA]</scope>
    <source>
        <strain evidence="1 2">JCM 13316</strain>
    </source>
</reference>
<accession>A0ABN2PMC5</accession>
<evidence type="ECO:0000313" key="2">
    <source>
        <dbReference type="Proteomes" id="UP001500784"/>
    </source>
</evidence>
<dbReference type="EMBL" id="BAAALV010000007">
    <property type="protein sequence ID" value="GAA1922951.1"/>
    <property type="molecule type" value="Genomic_DNA"/>
</dbReference>
<proteinExistence type="predicted"/>
<dbReference type="RefSeq" id="WP_152228516.1">
    <property type="nucleotide sequence ID" value="NZ_BAAALV010000007.1"/>
</dbReference>
<sequence>MPGFAVENAKYLDPAQDMDALMGMILELASEVSVLRDRQAVTETLLAELTGLRREDIDTALPGPELQDELEQAGKAFTGRLIAAARGAGGTLP</sequence>
<keyword evidence="2" id="KW-1185">Reference proteome</keyword>
<comment type="caution">
    <text evidence="1">The sequence shown here is derived from an EMBL/GenBank/DDBJ whole genome shotgun (WGS) entry which is preliminary data.</text>
</comment>
<protein>
    <submittedName>
        <fullName evidence="1">Uncharacterized protein</fullName>
    </submittedName>
</protein>
<evidence type="ECO:0000313" key="1">
    <source>
        <dbReference type="EMBL" id="GAA1922951.1"/>
    </source>
</evidence>